<dbReference type="Gene3D" id="3.30.70.2760">
    <property type="match status" value="1"/>
</dbReference>
<feature type="domain" description="HD/PDEase" evidence="1">
    <location>
        <begin position="53"/>
        <end position="229"/>
    </location>
</feature>
<reference evidence="2" key="1">
    <citation type="journal article" date="2019" name="MBio">
        <title>Virus Genomes from Deep Sea Sediments Expand the Ocean Megavirome and Support Independent Origins of Viral Gigantism.</title>
        <authorList>
            <person name="Backstrom D."/>
            <person name="Yutin N."/>
            <person name="Jorgensen S.L."/>
            <person name="Dharamshi J."/>
            <person name="Homa F."/>
            <person name="Zaremba-Niedwiedzka K."/>
            <person name="Spang A."/>
            <person name="Wolf Y.I."/>
            <person name="Koonin E.V."/>
            <person name="Ettema T.J."/>
        </authorList>
    </citation>
    <scope>NUCLEOTIDE SEQUENCE</scope>
</reference>
<organism evidence="2">
    <name type="scientific">Mimivirus LCMiAC01</name>
    <dbReference type="NCBI Taxonomy" id="2506608"/>
    <lineage>
        <taxon>Viruses</taxon>
        <taxon>Varidnaviria</taxon>
        <taxon>Bamfordvirae</taxon>
        <taxon>Nucleocytoviricota</taxon>
        <taxon>Megaviricetes</taxon>
        <taxon>Imitervirales</taxon>
        <taxon>Mimiviridae</taxon>
        <taxon>Klosneuvirinae</taxon>
    </lineage>
</organism>
<evidence type="ECO:0000259" key="1">
    <source>
        <dbReference type="SMART" id="SM00471"/>
    </source>
</evidence>
<name>A0A481Z0A2_9VIRU</name>
<dbReference type="SMART" id="SM00471">
    <property type="entry name" value="HDc"/>
    <property type="match status" value="1"/>
</dbReference>
<accession>A0A481Z0A2</accession>
<dbReference type="PANTHER" id="PTHR11373">
    <property type="entry name" value="DEOXYNUCLEOSIDE TRIPHOSPHATE TRIPHOSPHOHYDROLASE"/>
    <property type="match status" value="1"/>
</dbReference>
<evidence type="ECO:0000313" key="2">
    <source>
        <dbReference type="EMBL" id="QBK88849.1"/>
    </source>
</evidence>
<dbReference type="InterPro" id="IPR050135">
    <property type="entry name" value="dGTPase-like"/>
</dbReference>
<protein>
    <recommendedName>
        <fullName evidence="1">HD/PDEase domain-containing protein</fullName>
    </recommendedName>
</protein>
<dbReference type="EMBL" id="MK500401">
    <property type="protein sequence ID" value="QBK88849.1"/>
    <property type="molecule type" value="Genomic_DNA"/>
</dbReference>
<dbReference type="InterPro" id="IPR003607">
    <property type="entry name" value="HD/PDEase_dom"/>
</dbReference>
<dbReference type="PANTHER" id="PTHR11373:SF4">
    <property type="entry name" value="DEOXYNUCLEOSIDE TRIPHOSPHATE TRIPHOSPHOHYDROLASE SAMHD1"/>
    <property type="match status" value="1"/>
</dbReference>
<sequence length="459" mass="54466">MIQINKNYKRILDPIYSIISISNIAQHIIDTVEFQRLRYIKQLGACTFVFPHANHTRFIHSLGTYHLADVILYTIRKNSNLNNINIWLSKIPELKNYYNRRTNKNDDKLDDYVCELVKIAALNHDLATGLLSHIFDDTFLPCIKKKYNKKDSLYDHHEYRSGIMLEHIIKNNTVLSNVIYKDEIQFMKNLIDPKKHHKGFIYQIVSNNVCQIDVDKIDYLIRDSHALNMSFNFNNTLILCSVKVIGNNICFPKQLDNQIASLFMTRYQLHKQIYGHKTVTAIKFMINEIMILIDPIINLYDSIYDIKQFCNLTDEYIFIMVKLLHKNINMYPKYKDDIIKAYNIWININKRNIYKHINTFVSSKPINITYNNIKNIDNTIDQNDIFIHYNKIGYVSGEKKNPLKNIYFYDNDAPEISYKIKDISYLLSKKYQEYLCMIFVKDRTNKQLVEKMRIVCKKL</sequence>
<dbReference type="SUPFAM" id="SSF109604">
    <property type="entry name" value="HD-domain/PDEase-like"/>
    <property type="match status" value="1"/>
</dbReference>
<dbReference type="GO" id="GO:0006203">
    <property type="term" value="P:dGTP catabolic process"/>
    <property type="evidence" value="ECO:0007669"/>
    <property type="project" value="TreeGrafter"/>
</dbReference>
<gene>
    <name evidence="2" type="ORF">LCMiAC01_05310</name>
</gene>
<dbReference type="Gene3D" id="1.10.3210.10">
    <property type="entry name" value="Hypothetical protein af1432"/>
    <property type="match status" value="1"/>
</dbReference>
<dbReference type="GO" id="GO:0008832">
    <property type="term" value="F:dGTPase activity"/>
    <property type="evidence" value="ECO:0007669"/>
    <property type="project" value="TreeGrafter"/>
</dbReference>
<dbReference type="CDD" id="cd00077">
    <property type="entry name" value="HDc"/>
    <property type="match status" value="1"/>
</dbReference>
<proteinExistence type="predicted"/>